<protein>
    <submittedName>
        <fullName evidence="3">SGNH/GDSL hydrolase family protein</fullName>
    </submittedName>
</protein>
<keyword evidence="1" id="KW-0732">Signal</keyword>
<dbReference type="Gene3D" id="3.40.50.1110">
    <property type="entry name" value="SGNH hydrolase"/>
    <property type="match status" value="1"/>
</dbReference>
<evidence type="ECO:0000259" key="2">
    <source>
        <dbReference type="Pfam" id="PF13472"/>
    </source>
</evidence>
<dbReference type="InterPro" id="IPR051532">
    <property type="entry name" value="Ester_Hydrolysis_Enzymes"/>
</dbReference>
<dbReference type="OrthoDB" id="9796689at2"/>
<dbReference type="InterPro" id="IPR013830">
    <property type="entry name" value="SGNH_hydro"/>
</dbReference>
<dbReference type="EMBL" id="VRTY01000042">
    <property type="protein sequence ID" value="TXK45732.1"/>
    <property type="molecule type" value="Genomic_DNA"/>
</dbReference>
<sequence>MRKTNLIVLALLLAFSAQCQSLKSAGSSVYLSEVQQELKTVFPNNRRINLVFHGHSVPSGYWSRQEVHTLESYPHLLLSKLKQEYPHAVINVIITAIGGEYAEKGQPRLATDVLPHKPDVLFIDYALNDMGPGLERSKVAWEKMIEEALRHNIKVILVTPSPDQRQDLKNPDNKLAQHAKQIRALAAKYKVGLADPYAEFEKIAKTEGTVEPYMSHVNHPNQRGHTVIAEELLKWFK</sequence>
<dbReference type="PANTHER" id="PTHR30383">
    <property type="entry name" value="THIOESTERASE 1/PROTEASE 1/LYSOPHOSPHOLIPASE L1"/>
    <property type="match status" value="1"/>
</dbReference>
<reference evidence="3 4" key="1">
    <citation type="submission" date="2019-08" db="EMBL/GenBank/DDBJ databases">
        <authorList>
            <person name="Shi S."/>
        </authorList>
    </citation>
    <scope>NUCLEOTIDE SEQUENCE [LARGE SCALE GENOMIC DNA]</scope>
    <source>
        <strain evidence="3 4">GY10130</strain>
    </source>
</reference>
<proteinExistence type="predicted"/>
<dbReference type="GO" id="GO:0004622">
    <property type="term" value="F:phosphatidylcholine lysophospholipase activity"/>
    <property type="evidence" value="ECO:0007669"/>
    <property type="project" value="TreeGrafter"/>
</dbReference>
<keyword evidence="4" id="KW-1185">Reference proteome</keyword>
<organism evidence="3 4">
    <name type="scientific">Pontibacter qinzhouensis</name>
    <dbReference type="NCBI Taxonomy" id="2603253"/>
    <lineage>
        <taxon>Bacteria</taxon>
        <taxon>Pseudomonadati</taxon>
        <taxon>Bacteroidota</taxon>
        <taxon>Cytophagia</taxon>
        <taxon>Cytophagales</taxon>
        <taxon>Hymenobacteraceae</taxon>
        <taxon>Pontibacter</taxon>
    </lineage>
</organism>
<comment type="caution">
    <text evidence="3">The sequence shown here is derived from an EMBL/GenBank/DDBJ whole genome shotgun (WGS) entry which is preliminary data.</text>
</comment>
<dbReference type="AlphaFoldDB" id="A0A5C8K7F8"/>
<accession>A0A5C8K7F8</accession>
<dbReference type="Proteomes" id="UP000321926">
    <property type="component" value="Unassembled WGS sequence"/>
</dbReference>
<keyword evidence="3" id="KW-0378">Hydrolase</keyword>
<feature type="signal peptide" evidence="1">
    <location>
        <begin position="1"/>
        <end position="19"/>
    </location>
</feature>
<feature type="chain" id="PRO_5023100458" evidence="1">
    <location>
        <begin position="20"/>
        <end position="237"/>
    </location>
</feature>
<evidence type="ECO:0000313" key="4">
    <source>
        <dbReference type="Proteomes" id="UP000321926"/>
    </source>
</evidence>
<evidence type="ECO:0000313" key="3">
    <source>
        <dbReference type="EMBL" id="TXK45732.1"/>
    </source>
</evidence>
<dbReference type="SUPFAM" id="SSF52266">
    <property type="entry name" value="SGNH hydrolase"/>
    <property type="match status" value="1"/>
</dbReference>
<feature type="domain" description="SGNH hydrolase-type esterase" evidence="2">
    <location>
        <begin position="53"/>
        <end position="226"/>
    </location>
</feature>
<evidence type="ECO:0000256" key="1">
    <source>
        <dbReference type="SAM" id="SignalP"/>
    </source>
</evidence>
<dbReference type="PANTHER" id="PTHR30383:SF5">
    <property type="entry name" value="SGNH HYDROLASE-TYPE ESTERASE DOMAIN-CONTAINING PROTEIN"/>
    <property type="match status" value="1"/>
</dbReference>
<dbReference type="InterPro" id="IPR036514">
    <property type="entry name" value="SGNH_hydro_sf"/>
</dbReference>
<gene>
    <name evidence="3" type="ORF">FVR03_12355</name>
</gene>
<dbReference type="Pfam" id="PF13472">
    <property type="entry name" value="Lipase_GDSL_2"/>
    <property type="match status" value="1"/>
</dbReference>
<name>A0A5C8K7F8_9BACT</name>
<dbReference type="RefSeq" id="WP_147922062.1">
    <property type="nucleotide sequence ID" value="NZ_VRTY01000042.1"/>
</dbReference>